<dbReference type="Proteomes" id="UP000016568">
    <property type="component" value="Unassembled WGS sequence"/>
</dbReference>
<dbReference type="EMBL" id="BASZ01000032">
    <property type="protein sequence ID" value="GAD51209.1"/>
    <property type="molecule type" value="Genomic_DNA"/>
</dbReference>
<dbReference type="Pfam" id="PF06742">
    <property type="entry name" value="DUF1214"/>
    <property type="match status" value="1"/>
</dbReference>
<reference evidence="4 5" key="1">
    <citation type="submission" date="2013-09" db="EMBL/GenBank/DDBJ databases">
        <title>Whole genome shotgun sequence of Novosphingobium tardaugens NBRC 16725.</title>
        <authorList>
            <person name="Isaki S."/>
            <person name="Hosoyama A."/>
            <person name="Tsuchikane K."/>
            <person name="Katsumata H."/>
            <person name="Ando Y."/>
            <person name="Yamazaki S."/>
            <person name="Fujita N."/>
        </authorList>
    </citation>
    <scope>NUCLEOTIDE SEQUENCE [LARGE SCALE GENOMIC DNA]</scope>
    <source>
        <strain evidence="4 5">NBRC 16725</strain>
    </source>
</reference>
<dbReference type="PANTHER" id="PTHR36509">
    <property type="entry name" value="BLL3101 PROTEIN"/>
    <property type="match status" value="1"/>
</dbReference>
<dbReference type="SUPFAM" id="SSF160935">
    <property type="entry name" value="VPA0735-like"/>
    <property type="match status" value="1"/>
</dbReference>
<feature type="chain" id="PRO_5004637538" description="DUF1254 domain-containing protein" evidence="1">
    <location>
        <begin position="35"/>
        <end position="474"/>
    </location>
</feature>
<name>U3A0N2_9SPHN</name>
<dbReference type="InterPro" id="IPR037050">
    <property type="entry name" value="DUF1254_sf"/>
</dbReference>
<sequence length="474" mass="52116">MRQSLGEGQLKKSRLALFSALGATLLLSGVPAVAQSAARPNPSEITAQRDEALAYAAGLQGYIYGYPALDYMRMMREQTTMGLDPKGVYAPFNAFYFEDKLAEPGGMFAGRGPNTSTIYFSGWLDLSNGPVTLDAPDTQGRYYALTFADLYSEVQHTGRRTTGTKAQKILVTGPNWAGDVPSGVRVIRLNTHWGYFLGRVFVDGPKDLPRAKALMRQFRIEGAVTDPTTLDLPLQADLAAISAFKFINAFLRNNPRLPGEEALMAQFNQAGFGPKAVFDPSQLSEGARRGLERAVADGHAILVRAALARPMYKSWSPLLNPQAQGPFGFNYLNRAVVEANGILGNAAAESVYPSTLTDVNGDPLVGTRRYRLVFKAGQLPPNDAFWALNAYDLRTVDLIPNPLRRYMVSDRMSDLKYRADGAMEIRIQREAPAERDVNWLPINDGPVFLTFRIYQPGEDVLNGRYVLPGVEPLP</sequence>
<feature type="domain" description="DUF1214" evidence="2">
    <location>
        <begin position="349"/>
        <end position="457"/>
    </location>
</feature>
<evidence type="ECO:0008006" key="6">
    <source>
        <dbReference type="Google" id="ProtNLM"/>
    </source>
</evidence>
<evidence type="ECO:0000259" key="3">
    <source>
        <dbReference type="Pfam" id="PF06863"/>
    </source>
</evidence>
<organism evidence="4 5">
    <name type="scientific">Caenibius tardaugens NBRC 16725</name>
    <dbReference type="NCBI Taxonomy" id="1219035"/>
    <lineage>
        <taxon>Bacteria</taxon>
        <taxon>Pseudomonadati</taxon>
        <taxon>Pseudomonadota</taxon>
        <taxon>Alphaproteobacteria</taxon>
        <taxon>Sphingomonadales</taxon>
        <taxon>Erythrobacteraceae</taxon>
        <taxon>Caenibius</taxon>
    </lineage>
</organism>
<dbReference type="Pfam" id="PF06863">
    <property type="entry name" value="DUF1254"/>
    <property type="match status" value="1"/>
</dbReference>
<dbReference type="AlphaFoldDB" id="U3A0N2"/>
<proteinExistence type="predicted"/>
<dbReference type="Gene3D" id="2.60.120.600">
    <property type="entry name" value="Domain of unknown function DUF1214, C-terminal domain"/>
    <property type="match status" value="1"/>
</dbReference>
<dbReference type="InterPro" id="IPR010621">
    <property type="entry name" value="DUF1214"/>
</dbReference>
<comment type="caution">
    <text evidence="4">The sequence shown here is derived from an EMBL/GenBank/DDBJ whole genome shotgun (WGS) entry which is preliminary data.</text>
</comment>
<dbReference type="eggNOG" id="COG5361">
    <property type="taxonomic scope" value="Bacteria"/>
</dbReference>
<evidence type="ECO:0000313" key="5">
    <source>
        <dbReference type="Proteomes" id="UP000016568"/>
    </source>
</evidence>
<evidence type="ECO:0000259" key="2">
    <source>
        <dbReference type="Pfam" id="PF06742"/>
    </source>
</evidence>
<dbReference type="InterPro" id="IPR010679">
    <property type="entry name" value="DUF1254"/>
</dbReference>
<dbReference type="Gene3D" id="2.60.40.1610">
    <property type="entry name" value="Domain of unknown function DUF1254"/>
    <property type="match status" value="1"/>
</dbReference>
<evidence type="ECO:0000256" key="1">
    <source>
        <dbReference type="SAM" id="SignalP"/>
    </source>
</evidence>
<protein>
    <recommendedName>
        <fullName evidence="6">DUF1254 domain-containing protein</fullName>
    </recommendedName>
</protein>
<evidence type="ECO:0000313" key="4">
    <source>
        <dbReference type="EMBL" id="GAD51209.1"/>
    </source>
</evidence>
<dbReference type="PANTHER" id="PTHR36509:SF2">
    <property type="entry name" value="BLL3101 PROTEIN"/>
    <property type="match status" value="1"/>
</dbReference>
<gene>
    <name evidence="4" type="ORF">NT2_32_00030</name>
</gene>
<dbReference type="InterPro" id="IPR037049">
    <property type="entry name" value="DUF1214_C_sf"/>
</dbReference>
<feature type="signal peptide" evidence="1">
    <location>
        <begin position="1"/>
        <end position="34"/>
    </location>
</feature>
<accession>U3A0N2</accession>
<feature type="domain" description="DUF1254" evidence="3">
    <location>
        <begin position="92"/>
        <end position="221"/>
    </location>
</feature>
<keyword evidence="5" id="KW-1185">Reference proteome</keyword>
<keyword evidence="1" id="KW-0732">Signal</keyword>